<dbReference type="Proteomes" id="UP000287651">
    <property type="component" value="Unassembled WGS sequence"/>
</dbReference>
<evidence type="ECO:0000313" key="1">
    <source>
        <dbReference type="EMBL" id="RRT77919.1"/>
    </source>
</evidence>
<feature type="non-terminal residue" evidence="1">
    <location>
        <position position="1"/>
    </location>
</feature>
<proteinExistence type="predicted"/>
<protein>
    <submittedName>
        <fullName evidence="1">Uncharacterized protein</fullName>
    </submittedName>
</protein>
<evidence type="ECO:0000313" key="2">
    <source>
        <dbReference type="Proteomes" id="UP000287651"/>
    </source>
</evidence>
<sequence>LKASEVKQETVRLQGIALAQSENDVDLIIDSPCPLEWGIGRLPLQDPESCIRLTPLPSLSRCGSGKLWP</sequence>
<organism evidence="1 2">
    <name type="scientific">Ensete ventricosum</name>
    <name type="common">Abyssinian banana</name>
    <name type="synonym">Musa ensete</name>
    <dbReference type="NCBI Taxonomy" id="4639"/>
    <lineage>
        <taxon>Eukaryota</taxon>
        <taxon>Viridiplantae</taxon>
        <taxon>Streptophyta</taxon>
        <taxon>Embryophyta</taxon>
        <taxon>Tracheophyta</taxon>
        <taxon>Spermatophyta</taxon>
        <taxon>Magnoliopsida</taxon>
        <taxon>Liliopsida</taxon>
        <taxon>Zingiberales</taxon>
        <taxon>Musaceae</taxon>
        <taxon>Ensete</taxon>
    </lineage>
</organism>
<reference evidence="1 2" key="1">
    <citation type="journal article" date="2014" name="Agronomy (Basel)">
        <title>A Draft Genome Sequence for Ensete ventricosum, the Drought-Tolerant Tree Against Hunger.</title>
        <authorList>
            <person name="Harrison J."/>
            <person name="Moore K.A."/>
            <person name="Paszkiewicz K."/>
            <person name="Jones T."/>
            <person name="Grant M."/>
            <person name="Ambacheew D."/>
            <person name="Muzemil S."/>
            <person name="Studholme D.J."/>
        </authorList>
    </citation>
    <scope>NUCLEOTIDE SEQUENCE [LARGE SCALE GENOMIC DNA]</scope>
</reference>
<comment type="caution">
    <text evidence="1">The sequence shown here is derived from an EMBL/GenBank/DDBJ whole genome shotgun (WGS) entry which is preliminary data.</text>
</comment>
<gene>
    <name evidence="1" type="ORF">B296_00000441</name>
</gene>
<dbReference type="AlphaFoldDB" id="A0A427ANX6"/>
<accession>A0A427ANX6</accession>
<dbReference type="EMBL" id="AMZH03001804">
    <property type="protein sequence ID" value="RRT77919.1"/>
    <property type="molecule type" value="Genomic_DNA"/>
</dbReference>
<name>A0A427ANX6_ENSVE</name>